<dbReference type="Proteomes" id="UP001165587">
    <property type="component" value="Unassembled WGS sequence"/>
</dbReference>
<accession>A0AA41XF95</accession>
<evidence type="ECO:0000313" key="3">
    <source>
        <dbReference type="EMBL" id="MCS5727122.1"/>
    </source>
</evidence>
<organism evidence="3 4">
    <name type="scientific">Herbiconiux oxytropis</name>
    <dbReference type="NCBI Taxonomy" id="2970915"/>
    <lineage>
        <taxon>Bacteria</taxon>
        <taxon>Bacillati</taxon>
        <taxon>Actinomycetota</taxon>
        <taxon>Actinomycetes</taxon>
        <taxon>Micrococcales</taxon>
        <taxon>Microbacteriaceae</taxon>
        <taxon>Herbiconiux</taxon>
    </lineage>
</organism>
<keyword evidence="1" id="KW-0732">Signal</keyword>
<evidence type="ECO:0000259" key="2">
    <source>
        <dbReference type="Pfam" id="PF13407"/>
    </source>
</evidence>
<dbReference type="PROSITE" id="PS51257">
    <property type="entry name" value="PROKAR_LIPOPROTEIN"/>
    <property type="match status" value="1"/>
</dbReference>
<keyword evidence="4" id="KW-1185">Reference proteome</keyword>
<feature type="chain" id="PRO_5041380986" evidence="1">
    <location>
        <begin position="28"/>
        <end position="394"/>
    </location>
</feature>
<dbReference type="Gene3D" id="3.40.50.2300">
    <property type="match status" value="2"/>
</dbReference>
<dbReference type="SUPFAM" id="SSF53822">
    <property type="entry name" value="Periplasmic binding protein-like I"/>
    <property type="match status" value="1"/>
</dbReference>
<name>A0AA41XF95_9MICO</name>
<evidence type="ECO:0000313" key="4">
    <source>
        <dbReference type="Proteomes" id="UP001165587"/>
    </source>
</evidence>
<dbReference type="InterPro" id="IPR028082">
    <property type="entry name" value="Peripla_BP_I"/>
</dbReference>
<dbReference type="InterPro" id="IPR025997">
    <property type="entry name" value="SBP_2_dom"/>
</dbReference>
<proteinExistence type="predicted"/>
<dbReference type="EMBL" id="JANLCK010000008">
    <property type="protein sequence ID" value="MCS5727122.1"/>
    <property type="molecule type" value="Genomic_DNA"/>
</dbReference>
<feature type="domain" description="Periplasmic binding protein" evidence="2">
    <location>
        <begin position="107"/>
        <end position="337"/>
    </location>
</feature>
<comment type="caution">
    <text evidence="3">The sequence shown here is derived from an EMBL/GenBank/DDBJ whole genome shotgun (WGS) entry which is preliminary data.</text>
</comment>
<protein>
    <submittedName>
        <fullName evidence="3">Substrate-binding domain-containing protein</fullName>
    </submittedName>
</protein>
<evidence type="ECO:0000256" key="1">
    <source>
        <dbReference type="SAM" id="SignalP"/>
    </source>
</evidence>
<dbReference type="Pfam" id="PF13407">
    <property type="entry name" value="Peripla_BP_4"/>
    <property type="match status" value="1"/>
</dbReference>
<sequence>MQRRTTAALRTAAVLASVALVATGCSAGGGEPGEGGSGEEVALTYQTPDGQCEAGPTEGVDYDTANELIQSFQEPSTGLIQTEPLPTPVGPDFTVAFLNNDTAVAGIMYASMELAADAAGVELVNVSTGTDAQSINSALNSVVELEPDAVISVAIDATFYQDQLEQLEAKGIPVVYASQGNAEEFGLDDTLGGLNASLVNGQVLAAGAVAFTCGTGDEFVFYNVPELTFSAIQLEAAQEYLAELCADCSLRVVDISIIDPSPADKIVSDLQSHPETDFFITPVDQYQIGLGDKAQLAGLTNAYGFGQSSLPPNVQQLADGLQTAGFAVDLNMFMWLLLDEAFRKAQGVYEPYTDWDAVNRSVSLVLTPENAGQYVAGFEAYPGMEDDFKALWGK</sequence>
<reference evidence="3" key="1">
    <citation type="submission" date="2022-08" db="EMBL/GenBank/DDBJ databases">
        <authorList>
            <person name="Deng Y."/>
            <person name="Han X.-F."/>
            <person name="Zhang Y.-Q."/>
        </authorList>
    </citation>
    <scope>NUCLEOTIDE SEQUENCE</scope>
    <source>
        <strain evidence="3">CPCC 203407</strain>
    </source>
</reference>
<dbReference type="AlphaFoldDB" id="A0AA41XF95"/>
<gene>
    <name evidence="3" type="ORF">N1028_14575</name>
</gene>
<feature type="signal peptide" evidence="1">
    <location>
        <begin position="1"/>
        <end position="27"/>
    </location>
</feature>
<dbReference type="RefSeq" id="WP_259530092.1">
    <property type="nucleotide sequence ID" value="NZ_JANLCK010000008.1"/>
</dbReference>